<dbReference type="GO" id="GO:0016024">
    <property type="term" value="P:CDP-diacylglycerol biosynthetic process"/>
    <property type="evidence" value="ECO:0007669"/>
    <property type="project" value="UniProtKB-UniPathway"/>
</dbReference>
<comment type="similarity">
    <text evidence="5 18">Belongs to the CDS family.</text>
</comment>
<evidence type="ECO:0000256" key="15">
    <source>
        <dbReference type="ARBA" id="ARBA00023136"/>
    </source>
</evidence>
<evidence type="ECO:0000256" key="9">
    <source>
        <dbReference type="ARBA" id="ARBA00022516"/>
    </source>
</evidence>
<name>A0A1A6DYN3_9BURK</name>
<evidence type="ECO:0000256" key="7">
    <source>
        <dbReference type="ARBA" id="ARBA00019373"/>
    </source>
</evidence>
<keyword evidence="11 18" id="KW-0812">Transmembrane</keyword>
<evidence type="ECO:0000256" key="19">
    <source>
        <dbReference type="SAM" id="Phobius"/>
    </source>
</evidence>
<comment type="catalytic activity">
    <reaction evidence="1 18">
        <text>a 1,2-diacyl-sn-glycero-3-phosphate + CTP + H(+) = a CDP-1,2-diacyl-sn-glycerol + diphosphate</text>
        <dbReference type="Rhea" id="RHEA:16229"/>
        <dbReference type="ChEBI" id="CHEBI:15378"/>
        <dbReference type="ChEBI" id="CHEBI:33019"/>
        <dbReference type="ChEBI" id="CHEBI:37563"/>
        <dbReference type="ChEBI" id="CHEBI:58332"/>
        <dbReference type="ChEBI" id="CHEBI:58608"/>
        <dbReference type="EC" id="2.7.7.41"/>
    </reaction>
</comment>
<dbReference type="Proteomes" id="UP000091969">
    <property type="component" value="Unassembled WGS sequence"/>
</dbReference>
<dbReference type="UniPathway" id="UPA00557">
    <property type="reaction ID" value="UER00614"/>
</dbReference>
<dbReference type="STRING" id="1101373.A9O67_11005"/>
<evidence type="ECO:0000256" key="13">
    <source>
        <dbReference type="ARBA" id="ARBA00022989"/>
    </source>
</evidence>
<dbReference type="GO" id="GO:0005886">
    <property type="term" value="C:plasma membrane"/>
    <property type="evidence" value="ECO:0007669"/>
    <property type="project" value="UniProtKB-SubCell"/>
</dbReference>
<dbReference type="Pfam" id="PF01148">
    <property type="entry name" value="CTP_transf_1"/>
    <property type="match status" value="1"/>
</dbReference>
<evidence type="ECO:0000256" key="18">
    <source>
        <dbReference type="RuleBase" id="RU003938"/>
    </source>
</evidence>
<evidence type="ECO:0000256" key="12">
    <source>
        <dbReference type="ARBA" id="ARBA00022695"/>
    </source>
</evidence>
<keyword evidence="12 18" id="KW-0548">Nucleotidyltransferase</keyword>
<dbReference type="EMBL" id="LZDH01000003">
    <property type="protein sequence ID" value="OBS31958.1"/>
    <property type="molecule type" value="Genomic_DNA"/>
</dbReference>
<evidence type="ECO:0000256" key="6">
    <source>
        <dbReference type="ARBA" id="ARBA00012487"/>
    </source>
</evidence>
<keyword evidence="16" id="KW-0594">Phospholipid biosynthesis</keyword>
<dbReference type="PROSITE" id="PS01315">
    <property type="entry name" value="CDS"/>
    <property type="match status" value="1"/>
</dbReference>
<dbReference type="PANTHER" id="PTHR46382:SF1">
    <property type="entry name" value="PHOSPHATIDATE CYTIDYLYLTRANSFERASE"/>
    <property type="match status" value="1"/>
</dbReference>
<dbReference type="EC" id="2.7.7.41" evidence="6 18"/>
<keyword evidence="13 19" id="KW-1133">Transmembrane helix</keyword>
<dbReference type="RefSeq" id="WP_068606347.1">
    <property type="nucleotide sequence ID" value="NZ_LZDH01000003.1"/>
</dbReference>
<evidence type="ECO:0000256" key="16">
    <source>
        <dbReference type="ARBA" id="ARBA00023209"/>
    </source>
</evidence>
<feature type="transmembrane region" description="Helical" evidence="19">
    <location>
        <begin position="79"/>
        <end position="97"/>
    </location>
</feature>
<evidence type="ECO:0000313" key="20">
    <source>
        <dbReference type="EMBL" id="OBS31958.1"/>
    </source>
</evidence>
<dbReference type="PANTHER" id="PTHR46382">
    <property type="entry name" value="PHOSPHATIDATE CYTIDYLYLTRANSFERASE"/>
    <property type="match status" value="1"/>
</dbReference>
<proteinExistence type="inferred from homology"/>
<feature type="transmembrane region" description="Helical" evidence="19">
    <location>
        <begin position="205"/>
        <end position="230"/>
    </location>
</feature>
<comment type="caution">
    <text evidence="20">The sequence shown here is derived from an EMBL/GenBank/DDBJ whole genome shotgun (WGS) entry which is preliminary data.</text>
</comment>
<comment type="pathway">
    <text evidence="4">Lipid metabolism.</text>
</comment>
<evidence type="ECO:0000313" key="21">
    <source>
        <dbReference type="Proteomes" id="UP000091969"/>
    </source>
</evidence>
<keyword evidence="15 19" id="KW-0472">Membrane</keyword>
<evidence type="ECO:0000256" key="8">
    <source>
        <dbReference type="ARBA" id="ARBA00022475"/>
    </source>
</evidence>
<protein>
    <recommendedName>
        <fullName evidence="7 18">Phosphatidate cytidylyltransferase</fullName>
        <ecNumber evidence="6 18">2.7.7.41</ecNumber>
    </recommendedName>
</protein>
<evidence type="ECO:0000256" key="5">
    <source>
        <dbReference type="ARBA" id="ARBA00010185"/>
    </source>
</evidence>
<evidence type="ECO:0000256" key="3">
    <source>
        <dbReference type="ARBA" id="ARBA00005119"/>
    </source>
</evidence>
<dbReference type="InterPro" id="IPR000374">
    <property type="entry name" value="PC_trans"/>
</dbReference>
<reference evidence="20 21" key="1">
    <citation type="submission" date="2016-06" db="EMBL/GenBank/DDBJ databases">
        <title>Genome sequence of Tepidimonas fonticaldi PL17.</title>
        <authorList>
            <person name="Pinnaka A.K."/>
        </authorList>
    </citation>
    <scope>NUCLEOTIDE SEQUENCE [LARGE SCALE GENOMIC DNA]</scope>
    <source>
        <strain evidence="20 21">PL17</strain>
    </source>
</reference>
<accession>A0A1A6DYN3</accession>
<keyword evidence="21" id="KW-1185">Reference proteome</keyword>
<organism evidence="20 21">
    <name type="scientific">Tepidimonas fonticaldi</name>
    <dbReference type="NCBI Taxonomy" id="1101373"/>
    <lineage>
        <taxon>Bacteria</taxon>
        <taxon>Pseudomonadati</taxon>
        <taxon>Pseudomonadota</taxon>
        <taxon>Betaproteobacteria</taxon>
        <taxon>Burkholderiales</taxon>
        <taxon>Tepidimonas</taxon>
    </lineage>
</organism>
<feature type="transmembrane region" description="Helical" evidence="19">
    <location>
        <begin position="109"/>
        <end position="128"/>
    </location>
</feature>
<keyword evidence="14" id="KW-0443">Lipid metabolism</keyword>
<comment type="pathway">
    <text evidence="3 18">Phospholipid metabolism; CDP-diacylglycerol biosynthesis; CDP-diacylglycerol from sn-glycerol 3-phosphate: step 3/3.</text>
</comment>
<dbReference type="GO" id="GO:0004605">
    <property type="term" value="F:phosphatidate cytidylyltransferase activity"/>
    <property type="evidence" value="ECO:0007669"/>
    <property type="project" value="UniProtKB-EC"/>
</dbReference>
<feature type="transmembrane region" description="Helical" evidence="19">
    <location>
        <begin position="134"/>
        <end position="156"/>
    </location>
</feature>
<keyword evidence="8" id="KW-1003">Cell membrane</keyword>
<dbReference type="AlphaFoldDB" id="A0A1A6DYN3"/>
<evidence type="ECO:0000256" key="14">
    <source>
        <dbReference type="ARBA" id="ARBA00023098"/>
    </source>
</evidence>
<keyword evidence="10 18" id="KW-0808">Transferase</keyword>
<keyword evidence="9" id="KW-0444">Lipid biosynthesis</keyword>
<feature type="transmembrane region" description="Helical" evidence="19">
    <location>
        <begin position="177"/>
        <end position="199"/>
    </location>
</feature>
<evidence type="ECO:0000256" key="2">
    <source>
        <dbReference type="ARBA" id="ARBA00004651"/>
    </source>
</evidence>
<sequence>MLLQRVITAVALLLVLLPAMVYAGPLPFAAVTGVLMGAAGWEWSRLNGCGPKGALVSGLGLMGVLGLAWGAWGDAPWPAMVWWGITALWAAVLVLALRQGVEAWGRWPVVLRLPFGWLALAGAWWALVNLHARGLGVLLSALLLVWVADIAAYFGGKAFGRRKLAPRISPGKSWEGVVSGTLAVLVLAFAWTAVAAVWAPATQALYPILVARGWVVAIPALLLLTAASVAGDLFESLVKRSAGVKDSSALLPGHGGVLDRVDALLPVLPAVMALLADAA</sequence>
<comment type="subcellular location">
    <subcellularLocation>
        <location evidence="2">Cell membrane</location>
        <topology evidence="2">Multi-pass membrane protein</topology>
    </subcellularLocation>
</comment>
<evidence type="ECO:0000256" key="11">
    <source>
        <dbReference type="ARBA" id="ARBA00022692"/>
    </source>
</evidence>
<dbReference type="OrthoDB" id="9799199at2"/>
<evidence type="ECO:0000256" key="4">
    <source>
        <dbReference type="ARBA" id="ARBA00005189"/>
    </source>
</evidence>
<evidence type="ECO:0000256" key="10">
    <source>
        <dbReference type="ARBA" id="ARBA00022679"/>
    </source>
</evidence>
<evidence type="ECO:0000256" key="1">
    <source>
        <dbReference type="ARBA" id="ARBA00001698"/>
    </source>
</evidence>
<evidence type="ECO:0000256" key="17">
    <source>
        <dbReference type="ARBA" id="ARBA00023264"/>
    </source>
</evidence>
<gene>
    <name evidence="20" type="ORF">A9O67_11005</name>
</gene>
<keyword evidence="17" id="KW-1208">Phospholipid metabolism</keyword>